<keyword evidence="1" id="KW-0472">Membrane</keyword>
<dbReference type="OrthoDB" id="107798at2157"/>
<gene>
    <name evidence="2" type="ORF">SAMN04487946_106176</name>
</gene>
<feature type="transmembrane region" description="Helical" evidence="1">
    <location>
        <begin position="66"/>
        <end position="86"/>
    </location>
</feature>
<dbReference type="AlphaFoldDB" id="A0A1H3H533"/>
<organism evidence="2 3">
    <name type="scientific">Halobellus clavatus</name>
    <dbReference type="NCBI Taxonomy" id="660517"/>
    <lineage>
        <taxon>Archaea</taxon>
        <taxon>Methanobacteriati</taxon>
        <taxon>Methanobacteriota</taxon>
        <taxon>Stenosarchaea group</taxon>
        <taxon>Halobacteria</taxon>
        <taxon>Halobacteriales</taxon>
        <taxon>Haloferacaceae</taxon>
        <taxon>Halobellus</taxon>
    </lineage>
</organism>
<feature type="transmembrane region" description="Helical" evidence="1">
    <location>
        <begin position="32"/>
        <end position="54"/>
    </location>
</feature>
<name>A0A1H3H533_9EURY</name>
<keyword evidence="1" id="KW-0812">Transmembrane</keyword>
<dbReference type="RefSeq" id="WP_089767326.1">
    <property type="nucleotide sequence ID" value="NZ_FNPB01000006.1"/>
</dbReference>
<keyword evidence="1" id="KW-1133">Transmembrane helix</keyword>
<sequence length="156" mass="16967">MSRTRRFAVTTVVLGVILLAHAAVTWPLFATAALFGGGAVVAFVAEGFVIALDWLEHHIGPKVLGVPLYVLFGWTGIVYLTFRIALLATDGWAAVVLAAGLATTYDVLTDHYGVENGQWTYRDSLPGPRFRGVPWWNFAGWFLISCLTSALALPFL</sequence>
<dbReference type="Pfam" id="PF04240">
    <property type="entry name" value="Caroten_synth"/>
    <property type="match status" value="1"/>
</dbReference>
<evidence type="ECO:0000256" key="1">
    <source>
        <dbReference type="SAM" id="Phobius"/>
    </source>
</evidence>
<feature type="transmembrane region" description="Helical" evidence="1">
    <location>
        <begin position="135"/>
        <end position="155"/>
    </location>
</feature>
<accession>A0A1H3H533</accession>
<evidence type="ECO:0008006" key="4">
    <source>
        <dbReference type="Google" id="ProtNLM"/>
    </source>
</evidence>
<evidence type="ECO:0000313" key="2">
    <source>
        <dbReference type="EMBL" id="SDY10683.1"/>
    </source>
</evidence>
<dbReference type="InterPro" id="IPR007354">
    <property type="entry name" value="CruF-like"/>
</dbReference>
<dbReference type="STRING" id="660517.SAMN04487946_106176"/>
<evidence type="ECO:0000313" key="3">
    <source>
        <dbReference type="Proteomes" id="UP000199170"/>
    </source>
</evidence>
<dbReference type="Proteomes" id="UP000199170">
    <property type="component" value="Unassembled WGS sequence"/>
</dbReference>
<keyword evidence="3" id="KW-1185">Reference proteome</keyword>
<protein>
    <recommendedName>
        <fullName evidence="4">Carotenoid biosynthesis protein</fullName>
    </recommendedName>
</protein>
<proteinExistence type="predicted"/>
<dbReference type="EMBL" id="FNPB01000006">
    <property type="protein sequence ID" value="SDY10683.1"/>
    <property type="molecule type" value="Genomic_DNA"/>
</dbReference>
<reference evidence="3" key="1">
    <citation type="submission" date="2016-10" db="EMBL/GenBank/DDBJ databases">
        <authorList>
            <person name="Varghese N."/>
            <person name="Submissions S."/>
        </authorList>
    </citation>
    <scope>NUCLEOTIDE SEQUENCE [LARGE SCALE GENOMIC DNA]</scope>
    <source>
        <strain evidence="3">CGMCC 1.10118</strain>
    </source>
</reference>